<dbReference type="KEGG" id="mpsc:MPSYJ_15230"/>
<keyword evidence="3" id="KW-1185">Reference proteome</keyword>
<accession>A0A7I7M8E9</accession>
<dbReference type="InterPro" id="IPR052022">
    <property type="entry name" value="26kDa_periplasmic_antigen"/>
</dbReference>
<evidence type="ECO:0008006" key="4">
    <source>
        <dbReference type="Google" id="ProtNLM"/>
    </source>
</evidence>
<dbReference type="InterPro" id="IPR007497">
    <property type="entry name" value="SIMPL/DUF541"/>
</dbReference>
<reference evidence="2 3" key="1">
    <citation type="journal article" date="2019" name="Emerg. Microbes Infect.">
        <title>Comprehensive subspecies identification of 175 nontuberculous mycobacteria species based on 7547 genomic profiles.</title>
        <authorList>
            <person name="Matsumoto Y."/>
            <person name="Kinjo T."/>
            <person name="Motooka D."/>
            <person name="Nabeya D."/>
            <person name="Jung N."/>
            <person name="Uechi K."/>
            <person name="Horii T."/>
            <person name="Iida T."/>
            <person name="Fujita J."/>
            <person name="Nakamura S."/>
        </authorList>
    </citation>
    <scope>NUCLEOTIDE SEQUENCE [LARGE SCALE GENOMIC DNA]</scope>
    <source>
        <strain evidence="2 3">JCM 13323</strain>
    </source>
</reference>
<dbReference type="PROSITE" id="PS51257">
    <property type="entry name" value="PROKAR_LIPOPROTEIN"/>
    <property type="match status" value="1"/>
</dbReference>
<evidence type="ECO:0000313" key="2">
    <source>
        <dbReference type="EMBL" id="BBX68062.1"/>
    </source>
</evidence>
<evidence type="ECO:0000313" key="3">
    <source>
        <dbReference type="Proteomes" id="UP000466514"/>
    </source>
</evidence>
<dbReference type="PANTHER" id="PTHR34387">
    <property type="entry name" value="SLR1258 PROTEIN"/>
    <property type="match status" value="1"/>
</dbReference>
<protein>
    <recommendedName>
        <fullName evidence="4">SIMPL domain-containing protein</fullName>
    </recommendedName>
</protein>
<evidence type="ECO:0000256" key="1">
    <source>
        <dbReference type="SAM" id="SignalP"/>
    </source>
</evidence>
<dbReference type="EMBL" id="AP022574">
    <property type="protein sequence ID" value="BBX68062.1"/>
    <property type="molecule type" value="Genomic_DNA"/>
</dbReference>
<dbReference type="Pfam" id="PF04402">
    <property type="entry name" value="SIMPL"/>
    <property type="match status" value="1"/>
</dbReference>
<feature type="chain" id="PRO_5038504306" description="SIMPL domain-containing protein" evidence="1">
    <location>
        <begin position="28"/>
        <end position="245"/>
    </location>
</feature>
<organism evidence="2 3">
    <name type="scientific">Mycolicibacterium psychrotolerans</name>
    <dbReference type="NCBI Taxonomy" id="216929"/>
    <lineage>
        <taxon>Bacteria</taxon>
        <taxon>Bacillati</taxon>
        <taxon>Actinomycetota</taxon>
        <taxon>Actinomycetes</taxon>
        <taxon>Mycobacteriales</taxon>
        <taxon>Mycobacteriaceae</taxon>
        <taxon>Mycolicibacterium</taxon>
    </lineage>
</organism>
<keyword evidence="1" id="KW-0732">Signal</keyword>
<dbReference type="Gene3D" id="3.30.70.2970">
    <property type="entry name" value="Protein of unknown function (DUF541), domain 2"/>
    <property type="match status" value="1"/>
</dbReference>
<dbReference type="Proteomes" id="UP000466514">
    <property type="component" value="Chromosome"/>
</dbReference>
<dbReference type="Gene3D" id="3.30.110.170">
    <property type="entry name" value="Protein of unknown function (DUF541), domain 1"/>
    <property type="match status" value="1"/>
</dbReference>
<name>A0A7I7M8E9_9MYCO</name>
<dbReference type="GO" id="GO:0006974">
    <property type="term" value="P:DNA damage response"/>
    <property type="evidence" value="ECO:0007669"/>
    <property type="project" value="TreeGrafter"/>
</dbReference>
<sequence length="245" mass="25162">MPIAARATSTRFPLAVAAAGVIAVTLAGCDAQSGQSLTPGSDTRQVTVVGAGQVQGTPDTLTVNASMEFLAPDATGAMNQTNERQKAVIDALVGAGIDRKDIATTAADLQPQYGSDSTTISAYRATNSITVTIRDLAKASDAIGLIVSTGGNATRINSISYSIEDDSQLVRDARARAFEDAKDRAAQYAQLSGLDLGKVISISESAGPTPPVPMPAAPRAMEAAVPLEPGQQTVGFSVTVVWELS</sequence>
<dbReference type="AlphaFoldDB" id="A0A7I7M8E9"/>
<dbReference type="RefSeq" id="WP_163721302.1">
    <property type="nucleotide sequence ID" value="NZ_AP022574.1"/>
</dbReference>
<feature type="signal peptide" evidence="1">
    <location>
        <begin position="1"/>
        <end position="27"/>
    </location>
</feature>
<proteinExistence type="predicted"/>
<gene>
    <name evidence="2" type="ORF">MPSYJ_15230</name>
</gene>
<dbReference type="PANTHER" id="PTHR34387:SF1">
    <property type="entry name" value="PERIPLASMIC IMMUNOGENIC PROTEIN"/>
    <property type="match status" value="1"/>
</dbReference>